<reference evidence="2" key="1">
    <citation type="journal article" date="2017" name="Nat. Commun.">
        <title>The North American bullfrog draft genome provides insight into hormonal regulation of long noncoding RNA.</title>
        <authorList>
            <person name="Hammond S.A."/>
            <person name="Warren R.L."/>
            <person name="Vandervalk B.P."/>
            <person name="Kucuk E."/>
            <person name="Khan H."/>
            <person name="Gibb E.A."/>
            <person name="Pandoh P."/>
            <person name="Kirk H."/>
            <person name="Zhao Y."/>
            <person name="Jones M."/>
            <person name="Mungall A.J."/>
            <person name="Coope R."/>
            <person name="Pleasance S."/>
            <person name="Moore R.A."/>
            <person name="Holt R.A."/>
            <person name="Round J.M."/>
            <person name="Ohora S."/>
            <person name="Walle B.V."/>
            <person name="Veldhoen N."/>
            <person name="Helbing C.C."/>
            <person name="Birol I."/>
        </authorList>
    </citation>
    <scope>NUCLEOTIDE SEQUENCE [LARGE SCALE GENOMIC DNA]</scope>
</reference>
<evidence type="ECO:0000313" key="1">
    <source>
        <dbReference type="EMBL" id="PIO12296.1"/>
    </source>
</evidence>
<gene>
    <name evidence="1" type="ORF">AB205_0205900</name>
</gene>
<organism evidence="1 2">
    <name type="scientific">Aquarana catesbeiana</name>
    <name type="common">American bullfrog</name>
    <name type="synonym">Rana catesbeiana</name>
    <dbReference type="NCBI Taxonomy" id="8400"/>
    <lineage>
        <taxon>Eukaryota</taxon>
        <taxon>Metazoa</taxon>
        <taxon>Chordata</taxon>
        <taxon>Craniata</taxon>
        <taxon>Vertebrata</taxon>
        <taxon>Euteleostomi</taxon>
        <taxon>Amphibia</taxon>
        <taxon>Batrachia</taxon>
        <taxon>Anura</taxon>
        <taxon>Neobatrachia</taxon>
        <taxon>Ranoidea</taxon>
        <taxon>Ranidae</taxon>
        <taxon>Aquarana</taxon>
    </lineage>
</organism>
<name>A0A2G9Q9N9_AQUCT</name>
<accession>A0A2G9Q9N9</accession>
<evidence type="ECO:0000313" key="2">
    <source>
        <dbReference type="Proteomes" id="UP000228934"/>
    </source>
</evidence>
<proteinExistence type="predicted"/>
<dbReference type="AlphaFoldDB" id="A0A2G9Q9N9"/>
<sequence>MQILAETSSAATIATASLAGRVKIVTSISTIASTSASMGELAGTWLMDFAVSVRPAMQGSAVRKTSMNVPATLV</sequence>
<protein>
    <submittedName>
        <fullName evidence="1">Uncharacterized protein</fullName>
    </submittedName>
</protein>
<dbReference type="EMBL" id="KZ060439">
    <property type="protein sequence ID" value="PIO12296.1"/>
    <property type="molecule type" value="Genomic_DNA"/>
</dbReference>
<keyword evidence="2" id="KW-1185">Reference proteome</keyword>
<dbReference type="Proteomes" id="UP000228934">
    <property type="component" value="Unassembled WGS sequence"/>
</dbReference>